<dbReference type="PANTHER" id="PTHR10844">
    <property type="entry name" value="CAVEOLIN"/>
    <property type="match status" value="1"/>
</dbReference>
<dbReference type="Pfam" id="PF01146">
    <property type="entry name" value="Caveolin"/>
    <property type="match status" value="1"/>
</dbReference>
<dbReference type="Proteomes" id="UP000695000">
    <property type="component" value="Unplaced"/>
</dbReference>
<comment type="function">
    <text evidence="6">May act as a scaffolding protein within caveolar membranes. Interacts directly with G-protein alpha subunits and can functionally regulate their activity.</text>
</comment>
<organism evidence="8 9">
    <name type="scientific">Nicrophorus vespilloides</name>
    <name type="common">Boreal carrion beetle</name>
    <dbReference type="NCBI Taxonomy" id="110193"/>
    <lineage>
        <taxon>Eukaryota</taxon>
        <taxon>Metazoa</taxon>
        <taxon>Ecdysozoa</taxon>
        <taxon>Arthropoda</taxon>
        <taxon>Hexapoda</taxon>
        <taxon>Insecta</taxon>
        <taxon>Pterygota</taxon>
        <taxon>Neoptera</taxon>
        <taxon>Endopterygota</taxon>
        <taxon>Coleoptera</taxon>
        <taxon>Polyphaga</taxon>
        <taxon>Staphyliniformia</taxon>
        <taxon>Silphidae</taxon>
        <taxon>Nicrophorinae</taxon>
        <taxon>Nicrophorus</taxon>
    </lineage>
</organism>
<dbReference type="InterPro" id="IPR001612">
    <property type="entry name" value="Caveolin"/>
</dbReference>
<proteinExistence type="inferred from homology"/>
<keyword evidence="7" id="KW-1133">Transmembrane helix</keyword>
<sequence length="144" mass="16170">MSNPSLELEDRDPKSLSQHLQVSWEDVIGEPDTTRSPECAWRISNQCFVVSRNCCYIFMSVIIAPCAALCLGCSFACLAFKHIWCWNPCLRVWKINCSMFKLYLTSCSQATIVPLAEAIGHCCSSIKVRTQSLPIGIKEDVMMV</sequence>
<accession>A0ABM1ME76</accession>
<name>A0ABM1ME76_NICVS</name>
<evidence type="ECO:0000256" key="2">
    <source>
        <dbReference type="ARBA" id="ARBA00010988"/>
    </source>
</evidence>
<dbReference type="GeneID" id="108559981"/>
<evidence type="ECO:0000256" key="4">
    <source>
        <dbReference type="ARBA" id="ARBA00023034"/>
    </source>
</evidence>
<keyword evidence="4 6" id="KW-0333">Golgi apparatus</keyword>
<evidence type="ECO:0000256" key="3">
    <source>
        <dbReference type="ARBA" id="ARBA00022475"/>
    </source>
</evidence>
<evidence type="ECO:0000256" key="5">
    <source>
        <dbReference type="ARBA" id="ARBA00023136"/>
    </source>
</evidence>
<gene>
    <name evidence="9" type="primary">LOC108559981</name>
</gene>
<evidence type="ECO:0000256" key="7">
    <source>
        <dbReference type="SAM" id="Phobius"/>
    </source>
</evidence>
<keyword evidence="7" id="KW-0812">Transmembrane</keyword>
<evidence type="ECO:0000313" key="9">
    <source>
        <dbReference type="RefSeq" id="XP_017772876.1"/>
    </source>
</evidence>
<evidence type="ECO:0000256" key="1">
    <source>
        <dbReference type="ARBA" id="ARBA00004202"/>
    </source>
</evidence>
<evidence type="ECO:0000313" key="8">
    <source>
        <dbReference type="Proteomes" id="UP000695000"/>
    </source>
</evidence>
<keyword evidence="3 6" id="KW-1003">Cell membrane</keyword>
<dbReference type="PANTHER" id="PTHR10844:SF19">
    <property type="entry name" value="CAVEOLIN-2"/>
    <property type="match status" value="1"/>
</dbReference>
<protein>
    <recommendedName>
        <fullName evidence="6">Caveolin</fullName>
    </recommendedName>
</protein>
<evidence type="ECO:0000256" key="6">
    <source>
        <dbReference type="RuleBase" id="RU000680"/>
    </source>
</evidence>
<comment type="similarity">
    <text evidence="2 6">Belongs to the caveolin family.</text>
</comment>
<comment type="subcellular location">
    <subcellularLocation>
        <location evidence="1 6">Cell membrane</location>
        <topology evidence="1 6">Peripheral membrane protein</topology>
    </subcellularLocation>
    <subcellularLocation>
        <location evidence="6">Golgi apparatus membrane</location>
        <topology evidence="6">Peripheral membrane protein</topology>
    </subcellularLocation>
    <subcellularLocation>
        <location evidence="6">Membrane</location>
        <location evidence="6">Caveola</location>
        <topology evidence="6">Peripheral membrane protein</topology>
    </subcellularLocation>
</comment>
<dbReference type="RefSeq" id="XP_017772876.1">
    <property type="nucleotide sequence ID" value="XM_017917387.1"/>
</dbReference>
<feature type="transmembrane region" description="Helical" evidence="7">
    <location>
        <begin position="56"/>
        <end position="80"/>
    </location>
</feature>
<keyword evidence="8" id="KW-1185">Reference proteome</keyword>
<keyword evidence="5 6" id="KW-0472">Membrane</keyword>
<reference evidence="9" key="1">
    <citation type="submission" date="2025-08" db="UniProtKB">
        <authorList>
            <consortium name="RefSeq"/>
        </authorList>
    </citation>
    <scope>IDENTIFICATION</scope>
    <source>
        <tissue evidence="9">Whole Larva</tissue>
    </source>
</reference>